<organism evidence="1 2">
    <name type="scientific">Salmonella enterica</name>
    <name type="common">Salmonella choleraesuis</name>
    <dbReference type="NCBI Taxonomy" id="28901"/>
    <lineage>
        <taxon>Bacteria</taxon>
        <taxon>Pseudomonadati</taxon>
        <taxon>Pseudomonadota</taxon>
        <taxon>Gammaproteobacteria</taxon>
        <taxon>Enterobacterales</taxon>
        <taxon>Enterobacteriaceae</taxon>
        <taxon>Salmonella</taxon>
    </lineage>
</organism>
<dbReference type="AlphaFoldDB" id="A0A379QBN5"/>
<evidence type="ECO:0000313" key="1">
    <source>
        <dbReference type="EMBL" id="SUF39503.1"/>
    </source>
</evidence>
<reference evidence="1 2" key="1">
    <citation type="submission" date="2018-06" db="EMBL/GenBank/DDBJ databases">
        <authorList>
            <consortium name="Pathogen Informatics"/>
            <person name="Doyle S."/>
        </authorList>
    </citation>
    <scope>NUCLEOTIDE SEQUENCE [LARGE SCALE GENOMIC DNA]</scope>
    <source>
        <strain evidence="1 2">NCTC9854</strain>
    </source>
</reference>
<proteinExistence type="predicted"/>
<gene>
    <name evidence="1" type="ORF">NCTC9854_03877</name>
</gene>
<protein>
    <submittedName>
        <fullName evidence="1">Uncharacterized protein</fullName>
    </submittedName>
</protein>
<accession>A0A379QBN5</accession>
<dbReference type="Proteomes" id="UP000254773">
    <property type="component" value="Unassembled WGS sequence"/>
</dbReference>
<dbReference type="EMBL" id="UGWI01000001">
    <property type="protein sequence ID" value="SUF39503.1"/>
    <property type="molecule type" value="Genomic_DNA"/>
</dbReference>
<sequence length="318" mass="35879">MSQINLITTCTNGKHSNGYPILNLATLSTSLSCSQNLIQAWCKVVNSAISAGHTLPVEKLYKGGHWATAISIHEIYPVELWVLSAGLGLLKRGDNVVPYQATFAVGHNDSIPLFSKSYKGKEFHQIWWSELNKYSPFQEKHPTSLTDLMKARPDEYFIICGSPDYISAVGPDIITGLPYLHSAEKQVLIISSSRVKSPLNHYLLESNKRIAEWLNCNMLMLNIKIAQYVIEQFTREGYDNLGLLADRLNEKFSSLPAACKKQGVRRTPEEVEAWVLQHLKEVPDTSASRALRVFRDSGNSFEEKRFRALFHTAQLRNQ</sequence>
<name>A0A379QBN5_SALER</name>
<evidence type="ECO:0000313" key="2">
    <source>
        <dbReference type="Proteomes" id="UP000254773"/>
    </source>
</evidence>